<dbReference type="CDD" id="cd05483">
    <property type="entry name" value="retropepsin_like_bacteria"/>
    <property type="match status" value="1"/>
</dbReference>
<dbReference type="Gene3D" id="2.40.70.10">
    <property type="entry name" value="Acid Proteases"/>
    <property type="match status" value="1"/>
</dbReference>
<keyword evidence="5" id="KW-1185">Reference proteome</keyword>
<dbReference type="GO" id="GO:0004190">
    <property type="term" value="F:aspartic-type endopeptidase activity"/>
    <property type="evidence" value="ECO:0007669"/>
    <property type="project" value="InterPro"/>
</dbReference>
<gene>
    <name evidence="4" type="ORF">Arub01_12000</name>
</gene>
<dbReference type="RefSeq" id="WP_067911431.1">
    <property type="nucleotide sequence ID" value="NZ_BSRZ01000002.1"/>
</dbReference>
<dbReference type="AlphaFoldDB" id="A0A9W6UST5"/>
<feature type="domain" description="Peptidase A2" evidence="3">
    <location>
        <begin position="81"/>
        <end position="160"/>
    </location>
</feature>
<keyword evidence="2" id="KW-0732">Signal</keyword>
<protein>
    <recommendedName>
        <fullName evidence="3">Peptidase A2 domain-containing protein</fullName>
    </recommendedName>
</protein>
<dbReference type="Pfam" id="PF13650">
    <property type="entry name" value="Asp_protease_2"/>
    <property type="match status" value="1"/>
</dbReference>
<comment type="caution">
    <text evidence="4">The sequence shown here is derived from an EMBL/GenBank/DDBJ whole genome shotgun (WGS) entry which is preliminary data.</text>
</comment>
<proteinExistence type="predicted"/>
<evidence type="ECO:0000256" key="1">
    <source>
        <dbReference type="ARBA" id="ARBA00022801"/>
    </source>
</evidence>
<feature type="signal peptide" evidence="2">
    <location>
        <begin position="1"/>
        <end position="28"/>
    </location>
</feature>
<feature type="chain" id="PRO_5040850464" description="Peptidase A2 domain-containing protein" evidence="2">
    <location>
        <begin position="29"/>
        <end position="181"/>
    </location>
</feature>
<evidence type="ECO:0000313" key="5">
    <source>
        <dbReference type="Proteomes" id="UP001165124"/>
    </source>
</evidence>
<dbReference type="SUPFAM" id="SSF50630">
    <property type="entry name" value="Acid proteases"/>
    <property type="match status" value="1"/>
</dbReference>
<name>A0A9W6UST5_9ACTN</name>
<dbReference type="PROSITE" id="PS00141">
    <property type="entry name" value="ASP_PROTEASE"/>
    <property type="match status" value="1"/>
</dbReference>
<accession>A0A9W6UST5</accession>
<dbReference type="InterPro" id="IPR021109">
    <property type="entry name" value="Peptidase_aspartic_dom_sf"/>
</dbReference>
<sequence length="181" mass="19018">MSWNRIARVLAPAAVAAALAGSACVDNAEIVPAARSTHASVVTPAHRAAAADAVTVPLRIINRDGATIVLVPVSVNGYGPYEFILDTGASSSSVDRRLADRLGLPETGQSANVRGVGGTTVAPMVRLREWRVGGRPLRSRTLVVTDVGDDRVSGLLGSDELRRFGKVTVDYSRQRLVLHGA</sequence>
<evidence type="ECO:0000256" key="2">
    <source>
        <dbReference type="SAM" id="SignalP"/>
    </source>
</evidence>
<dbReference type="InterPro" id="IPR034122">
    <property type="entry name" value="Retropepsin-like_bacterial"/>
</dbReference>
<organism evidence="4 5">
    <name type="scientific">Actinomadura rubrobrunea</name>
    <dbReference type="NCBI Taxonomy" id="115335"/>
    <lineage>
        <taxon>Bacteria</taxon>
        <taxon>Bacillati</taxon>
        <taxon>Actinomycetota</taxon>
        <taxon>Actinomycetes</taxon>
        <taxon>Streptosporangiales</taxon>
        <taxon>Thermomonosporaceae</taxon>
        <taxon>Actinomadura</taxon>
    </lineage>
</organism>
<reference evidence="4" key="1">
    <citation type="submission" date="2023-02" db="EMBL/GenBank/DDBJ databases">
        <title>Actinomadura rubrobrunea NBRC 14622.</title>
        <authorList>
            <person name="Ichikawa N."/>
            <person name="Sato H."/>
            <person name="Tonouchi N."/>
        </authorList>
    </citation>
    <scope>NUCLEOTIDE SEQUENCE</scope>
    <source>
        <strain evidence="4">NBRC 14622</strain>
    </source>
</reference>
<dbReference type="InterPro" id="IPR001969">
    <property type="entry name" value="Aspartic_peptidase_AS"/>
</dbReference>
<dbReference type="PROSITE" id="PS51257">
    <property type="entry name" value="PROKAR_LIPOPROTEIN"/>
    <property type="match status" value="1"/>
</dbReference>
<dbReference type="GO" id="GO:0006508">
    <property type="term" value="P:proteolysis"/>
    <property type="evidence" value="ECO:0007669"/>
    <property type="project" value="InterPro"/>
</dbReference>
<dbReference type="InterPro" id="IPR001995">
    <property type="entry name" value="Peptidase_A2_cat"/>
</dbReference>
<evidence type="ECO:0000259" key="3">
    <source>
        <dbReference type="PROSITE" id="PS50175"/>
    </source>
</evidence>
<dbReference type="EMBL" id="BSRZ01000002">
    <property type="protein sequence ID" value="GLW62956.1"/>
    <property type="molecule type" value="Genomic_DNA"/>
</dbReference>
<dbReference type="Proteomes" id="UP001165124">
    <property type="component" value="Unassembled WGS sequence"/>
</dbReference>
<dbReference type="PROSITE" id="PS50175">
    <property type="entry name" value="ASP_PROT_RETROV"/>
    <property type="match status" value="1"/>
</dbReference>
<keyword evidence="1" id="KW-0378">Hydrolase</keyword>
<evidence type="ECO:0000313" key="4">
    <source>
        <dbReference type="EMBL" id="GLW62956.1"/>
    </source>
</evidence>